<feature type="short sequence motif" description="GXGXXG" evidence="2">
    <location>
        <begin position="46"/>
        <end position="51"/>
    </location>
</feature>
<feature type="active site" description="Proton acceptor" evidence="2">
    <location>
        <position position="285"/>
    </location>
</feature>
<dbReference type="InterPro" id="IPR016035">
    <property type="entry name" value="Acyl_Trfase/lysoPLipase"/>
</dbReference>
<dbReference type="Proteomes" id="UP000326354">
    <property type="component" value="Chromosome"/>
</dbReference>
<dbReference type="SUPFAM" id="SSF52151">
    <property type="entry name" value="FabD/lysophospholipase-like"/>
    <property type="match status" value="1"/>
</dbReference>
<keyword evidence="2" id="KW-0378">Hydrolase</keyword>
<keyword evidence="1 2" id="KW-0443">Lipid metabolism</keyword>
<dbReference type="KEGG" id="uam:UABAM_04983"/>
<dbReference type="PANTHER" id="PTHR46394">
    <property type="entry name" value="ANNEXIN"/>
    <property type="match status" value="1"/>
</dbReference>
<dbReference type="InterPro" id="IPR002641">
    <property type="entry name" value="PNPLA_dom"/>
</dbReference>
<feature type="short sequence motif" description="DGA/G" evidence="2">
    <location>
        <begin position="285"/>
        <end position="287"/>
    </location>
</feature>
<dbReference type="AlphaFoldDB" id="A0A5S9IRX1"/>
<evidence type="ECO:0000313" key="5">
    <source>
        <dbReference type="Proteomes" id="UP000326354"/>
    </source>
</evidence>
<keyword evidence="2" id="KW-0442">Lipid degradation</keyword>
<feature type="short sequence motif" description="GXSXG" evidence="2">
    <location>
        <begin position="73"/>
        <end position="77"/>
    </location>
</feature>
<dbReference type="PROSITE" id="PS51635">
    <property type="entry name" value="PNPLA"/>
    <property type="match status" value="1"/>
</dbReference>
<name>A0A5S9IRX1_UABAM</name>
<accession>A0A5S9IRX1</accession>
<evidence type="ECO:0000256" key="2">
    <source>
        <dbReference type="PROSITE-ProRule" id="PRU01161"/>
    </source>
</evidence>
<gene>
    <name evidence="4" type="ORF">UABAM_04983</name>
</gene>
<dbReference type="Gene3D" id="3.40.1090.10">
    <property type="entry name" value="Cytosolic phospholipase A2 catalytic domain"/>
    <property type="match status" value="1"/>
</dbReference>
<dbReference type="RefSeq" id="WP_151970645.1">
    <property type="nucleotide sequence ID" value="NZ_AP019860.1"/>
</dbReference>
<dbReference type="EMBL" id="AP019860">
    <property type="protein sequence ID" value="BBM86597.1"/>
    <property type="molecule type" value="Genomic_DNA"/>
</dbReference>
<feature type="active site" description="Nucleophile" evidence="2">
    <location>
        <position position="75"/>
    </location>
</feature>
<dbReference type="GO" id="GO:0016042">
    <property type="term" value="P:lipid catabolic process"/>
    <property type="evidence" value="ECO:0007669"/>
    <property type="project" value="UniProtKB-UniRule"/>
</dbReference>
<evidence type="ECO:0000256" key="1">
    <source>
        <dbReference type="ARBA" id="ARBA00023098"/>
    </source>
</evidence>
<protein>
    <submittedName>
        <fullName evidence="4">Esterase</fullName>
    </submittedName>
</protein>
<dbReference type="InterPro" id="IPR052580">
    <property type="entry name" value="Lipid_Hydrolase"/>
</dbReference>
<dbReference type="PANTHER" id="PTHR46394:SF1">
    <property type="entry name" value="PNPLA DOMAIN-CONTAINING PROTEIN"/>
    <property type="match status" value="1"/>
</dbReference>
<reference evidence="4 5" key="1">
    <citation type="submission" date="2019-08" db="EMBL/GenBank/DDBJ databases">
        <title>Complete genome sequence of Candidatus Uab amorphum.</title>
        <authorList>
            <person name="Shiratori T."/>
            <person name="Suzuki S."/>
            <person name="Kakizawa Y."/>
            <person name="Ishida K."/>
        </authorList>
    </citation>
    <scope>NUCLEOTIDE SEQUENCE [LARGE SCALE GENOMIC DNA]</scope>
    <source>
        <strain evidence="4 5">SRT547</strain>
    </source>
</reference>
<dbReference type="GO" id="GO:0016787">
    <property type="term" value="F:hydrolase activity"/>
    <property type="evidence" value="ECO:0007669"/>
    <property type="project" value="UniProtKB-UniRule"/>
</dbReference>
<organism evidence="4 5">
    <name type="scientific">Uabimicrobium amorphum</name>
    <dbReference type="NCBI Taxonomy" id="2596890"/>
    <lineage>
        <taxon>Bacteria</taxon>
        <taxon>Pseudomonadati</taxon>
        <taxon>Planctomycetota</taxon>
        <taxon>Candidatus Uabimicrobiia</taxon>
        <taxon>Candidatus Uabimicrobiales</taxon>
        <taxon>Candidatus Uabimicrobiaceae</taxon>
        <taxon>Candidatus Uabimicrobium</taxon>
    </lineage>
</organism>
<dbReference type="OrthoDB" id="9770965at2"/>
<evidence type="ECO:0000259" key="3">
    <source>
        <dbReference type="PROSITE" id="PS51635"/>
    </source>
</evidence>
<feature type="domain" description="PNPLA" evidence="3">
    <location>
        <begin position="42"/>
        <end position="298"/>
    </location>
</feature>
<evidence type="ECO:0000313" key="4">
    <source>
        <dbReference type="EMBL" id="BBM86597.1"/>
    </source>
</evidence>
<sequence length="415" mass="47094">MCNQFTEHHEVVNLIKDLKEEGIENKVFSNVVDENNKQYVDIVMEGGGVLGLALVGYTYVLEQMGIRFLGIGGTSAGAINALFQAACGIPHEAKTEKIISILAETNFYRFVDGDDDARDFIDAFVGGARTLKLFWKGWQVIDNINEDLGLNPGEEFLSWLTEELQKESINTSQDLQAKMNTFPHPLKLRGDGSELPLDDVKSKLVFISSDLTTDTKAQFPQMAGLYWENPESVNPAEFVRASMSIPFFFHPYIVKNIPQGTEAISQWRKHALYKGAIPKEVYFVDGGVMSNFPIDLFHRKNFGVPNRPTFGVKLGFERQNIRNIKGPISFLGAIFDNARHTLDNDFIKRNPDYKHLVSYINTDDYNWIDFKISNENKVGLFVEGAKTAADFLRKFDWQKYLQERQAIENAFCSRT</sequence>
<dbReference type="Pfam" id="PF01734">
    <property type="entry name" value="Patatin"/>
    <property type="match status" value="1"/>
</dbReference>
<proteinExistence type="predicted"/>
<keyword evidence="5" id="KW-1185">Reference proteome</keyword>